<dbReference type="Proteomes" id="UP000256862">
    <property type="component" value="Plasmid CO2235_mp"/>
</dbReference>
<dbReference type="PANTHER" id="PTHR43884">
    <property type="entry name" value="ACYL-COA DEHYDROGENASE"/>
    <property type="match status" value="1"/>
</dbReference>
<dbReference type="SUPFAM" id="SSF56645">
    <property type="entry name" value="Acyl-CoA dehydrogenase NM domain-like"/>
    <property type="match status" value="1"/>
</dbReference>
<dbReference type="EMBL" id="OGUS01000132">
    <property type="protein sequence ID" value="SPC17613.1"/>
    <property type="molecule type" value="Genomic_DNA"/>
</dbReference>
<dbReference type="SUPFAM" id="SSF47203">
    <property type="entry name" value="Acyl-CoA dehydrogenase C-terminal domain-like"/>
    <property type="match status" value="1"/>
</dbReference>
<comment type="cofactor">
    <cofactor evidence="1">
        <name>FAD</name>
        <dbReference type="ChEBI" id="CHEBI:57692"/>
    </cofactor>
</comment>
<comment type="caution">
    <text evidence="9">The sequence shown here is derived from an EMBL/GenBank/DDBJ whole genome shotgun (WGS) entry which is preliminary data.</text>
</comment>
<organism evidence="9">
    <name type="scientific">Cupriavidus oxalaticus</name>
    <dbReference type="NCBI Taxonomy" id="96344"/>
    <lineage>
        <taxon>Bacteria</taxon>
        <taxon>Pseudomonadati</taxon>
        <taxon>Pseudomonadota</taxon>
        <taxon>Betaproteobacteria</taxon>
        <taxon>Burkholderiales</taxon>
        <taxon>Burkholderiaceae</taxon>
        <taxon>Cupriavidus</taxon>
    </lineage>
</organism>
<feature type="domain" description="Acyl-CoA oxidase/dehydrogenase middle" evidence="7">
    <location>
        <begin position="152"/>
        <end position="231"/>
    </location>
</feature>
<feature type="domain" description="Acyl-CoA dehydrogenase/oxidase N-terminal" evidence="8">
    <location>
        <begin position="24"/>
        <end position="136"/>
    </location>
</feature>
<dbReference type="PANTHER" id="PTHR43884:SF20">
    <property type="entry name" value="ACYL-COA DEHYDROGENASE FADE28"/>
    <property type="match status" value="1"/>
</dbReference>
<protein>
    <submittedName>
        <fullName evidence="9">Acyl-CoA dehydrogenase, short-chain specific</fullName>
        <ecNumber evidence="9">1.3.8.1</ecNumber>
    </submittedName>
</protein>
<gene>
    <name evidence="9" type="ORF">CO2235_MP10015</name>
</gene>
<reference evidence="9" key="1">
    <citation type="submission" date="2018-01" db="EMBL/GenBank/DDBJ databases">
        <authorList>
            <person name="Clerissi C."/>
        </authorList>
    </citation>
    <scope>NUCLEOTIDE SEQUENCE</scope>
    <source>
        <strain evidence="9">Cupriavidus oxalaticus LMG 2235</strain>
    </source>
</reference>
<dbReference type="Pfam" id="PF02770">
    <property type="entry name" value="Acyl-CoA_dh_M"/>
    <property type="match status" value="1"/>
</dbReference>
<dbReference type="CDD" id="cd00567">
    <property type="entry name" value="ACAD"/>
    <property type="match status" value="1"/>
</dbReference>
<dbReference type="Gene3D" id="1.20.140.10">
    <property type="entry name" value="Butyryl-CoA Dehydrogenase, subunit A, domain 3"/>
    <property type="match status" value="1"/>
</dbReference>
<evidence type="ECO:0000256" key="4">
    <source>
        <dbReference type="ARBA" id="ARBA00022827"/>
    </source>
</evidence>
<evidence type="ECO:0000256" key="5">
    <source>
        <dbReference type="ARBA" id="ARBA00023002"/>
    </source>
</evidence>
<sequence length="398" mass="42256">MLAQAIAATPSPIPEGAEVDFKFSEEQSMLRDTLARYLADHYDFEARRAAVQSPAGWRSDCWRAFARDLGILGAGFPEALGGLGGGAAEHMIVMEQFGRHLVLEPYLGTVVLAGGALAQGSPELAAQWLPAIIGGEATGAWAHAEPASRYCRHDVQASATRAGNGYKLSGHKHVVVGAPFASHLVVSARTAGARRDREGISLFWIARDTPGVTLREYPTFDGMRAAEVLLDNVQVPASQRIGAEGEAFALIERLCDHAMVALAAEANGAMARMLADTIDYARQRKQFGVPIGTFQVLQHRMADMYMQLEQSVALTQVAAMQAGGAPAAFAQAACAAKAQAGQAGAFVGQGAVQIHGGMGVTAELAMGHYFKRVTAIDLQFGSAEHHLRRYADLLHPAA</sequence>
<dbReference type="AlphaFoldDB" id="A0A375GDT4"/>
<feature type="domain" description="Acyl-CoA dehydrogenase/oxidase C-terminal" evidence="6">
    <location>
        <begin position="255"/>
        <end position="391"/>
    </location>
</feature>
<evidence type="ECO:0000256" key="2">
    <source>
        <dbReference type="ARBA" id="ARBA00009347"/>
    </source>
</evidence>
<keyword evidence="3" id="KW-0285">Flavoprotein</keyword>
<evidence type="ECO:0000259" key="8">
    <source>
        <dbReference type="Pfam" id="PF02771"/>
    </source>
</evidence>
<dbReference type="InterPro" id="IPR037069">
    <property type="entry name" value="AcylCoA_DH/ox_N_sf"/>
</dbReference>
<dbReference type="EC" id="1.3.8.1" evidence="9"/>
<dbReference type="Pfam" id="PF00441">
    <property type="entry name" value="Acyl-CoA_dh_1"/>
    <property type="match status" value="1"/>
</dbReference>
<dbReference type="Pfam" id="PF02771">
    <property type="entry name" value="Acyl-CoA_dh_N"/>
    <property type="match status" value="1"/>
</dbReference>
<accession>A0A375GDT4</accession>
<dbReference type="InterPro" id="IPR046373">
    <property type="entry name" value="Acyl-CoA_Oxase/DH_mid-dom_sf"/>
</dbReference>
<comment type="similarity">
    <text evidence="2">Belongs to the acyl-CoA dehydrogenase family.</text>
</comment>
<proteinExistence type="inferred from homology"/>
<dbReference type="InterPro" id="IPR009075">
    <property type="entry name" value="AcylCo_DH/oxidase_C"/>
</dbReference>
<dbReference type="GO" id="GO:0016937">
    <property type="term" value="F:short-chain fatty acyl-CoA dehydrogenase activity"/>
    <property type="evidence" value="ECO:0007669"/>
    <property type="project" value="UniProtKB-EC"/>
</dbReference>
<evidence type="ECO:0000256" key="3">
    <source>
        <dbReference type="ARBA" id="ARBA00022630"/>
    </source>
</evidence>
<evidence type="ECO:0000256" key="1">
    <source>
        <dbReference type="ARBA" id="ARBA00001974"/>
    </source>
</evidence>
<evidence type="ECO:0000259" key="6">
    <source>
        <dbReference type="Pfam" id="PF00441"/>
    </source>
</evidence>
<keyword evidence="4" id="KW-0274">FAD</keyword>
<dbReference type="InterPro" id="IPR013786">
    <property type="entry name" value="AcylCoA_DH/ox_N"/>
</dbReference>
<dbReference type="GO" id="GO:0050660">
    <property type="term" value="F:flavin adenine dinucleotide binding"/>
    <property type="evidence" value="ECO:0007669"/>
    <property type="project" value="InterPro"/>
</dbReference>
<dbReference type="Gene3D" id="2.40.110.10">
    <property type="entry name" value="Butyryl-CoA Dehydrogenase, subunit A, domain 2"/>
    <property type="match status" value="1"/>
</dbReference>
<dbReference type="InterPro" id="IPR009100">
    <property type="entry name" value="AcylCoA_DH/oxidase_NM_dom_sf"/>
</dbReference>
<keyword evidence="5 9" id="KW-0560">Oxidoreductase</keyword>
<dbReference type="InterPro" id="IPR036250">
    <property type="entry name" value="AcylCo_DH-like_C"/>
</dbReference>
<evidence type="ECO:0000313" key="9">
    <source>
        <dbReference type="EMBL" id="SPC17613.1"/>
    </source>
</evidence>
<dbReference type="InterPro" id="IPR006091">
    <property type="entry name" value="Acyl-CoA_Oxase/DH_mid-dom"/>
</dbReference>
<name>A0A375GDT4_9BURK</name>
<evidence type="ECO:0000259" key="7">
    <source>
        <dbReference type="Pfam" id="PF02770"/>
    </source>
</evidence>
<dbReference type="Gene3D" id="1.10.540.10">
    <property type="entry name" value="Acyl-CoA dehydrogenase/oxidase, N-terminal domain"/>
    <property type="match status" value="1"/>
</dbReference>